<dbReference type="InterPro" id="IPR013154">
    <property type="entry name" value="ADH-like_N"/>
</dbReference>
<evidence type="ECO:0000259" key="5">
    <source>
        <dbReference type="Pfam" id="PF08240"/>
    </source>
</evidence>
<protein>
    <submittedName>
        <fullName evidence="6">Zinc-binding dehydrogenase</fullName>
    </submittedName>
</protein>
<dbReference type="GO" id="GO:0051262">
    <property type="term" value="P:protein tetramerization"/>
    <property type="evidence" value="ECO:0007669"/>
    <property type="project" value="UniProtKB-ARBA"/>
</dbReference>
<evidence type="ECO:0000259" key="4">
    <source>
        <dbReference type="Pfam" id="PF00107"/>
    </source>
</evidence>
<keyword evidence="2" id="KW-0560">Oxidoreductase</keyword>
<proteinExistence type="predicted"/>
<accession>A0A6N0NV13</accession>
<feature type="domain" description="Alcohol dehydrogenase-like N-terminal" evidence="5">
    <location>
        <begin position="25"/>
        <end position="120"/>
    </location>
</feature>
<sequence>MLAAVFSERGKPLQLQEVSDPLNPIRVGATGLCHGDVHIIMGDWGWDVNVSPPLILGHEIALVDDQGNTHLLYNSKGCGVCKQCRSGFPQYCERLKVIGVHVNGGFANYMEKPEGYPLVPVKGNPADVAPLADAGTTAVNSVEGISEGDVVAVLGTGEVALLSIQLLKLVGAETWVVGRNQSKLRKARELGADEVIFSKGQYSSSLSESAGLKKFDYILDYVGSDESLRDVPWLLRRTGELRIIGEFGGELRIPEQLLVLRGLRVKGILYGSLSHMKEAVRIYEKGMLKTLSVPYSLSEINQAISDLLEGKVVGRVVIIPSF</sequence>
<dbReference type="OrthoDB" id="73567at2157"/>
<dbReference type="AlphaFoldDB" id="A0A6N0NV13"/>
<dbReference type="InterPro" id="IPR050129">
    <property type="entry name" value="Zn_alcohol_dh"/>
</dbReference>
<feature type="domain" description="Alcohol dehydrogenase-like C-terminal" evidence="4">
    <location>
        <begin position="159"/>
        <end position="282"/>
    </location>
</feature>
<evidence type="ECO:0000256" key="1">
    <source>
        <dbReference type="ARBA" id="ARBA00022857"/>
    </source>
</evidence>
<dbReference type="SUPFAM" id="SSF50129">
    <property type="entry name" value="GroES-like"/>
    <property type="match status" value="1"/>
</dbReference>
<dbReference type="InterPro" id="IPR011032">
    <property type="entry name" value="GroES-like_sf"/>
</dbReference>
<dbReference type="RefSeq" id="WP_174631668.1">
    <property type="nucleotide sequence ID" value="NZ_CP049074.1"/>
</dbReference>
<dbReference type="PANTHER" id="PTHR43401:SF4">
    <property type="entry name" value="D-ARABINOSE 1-DEHYDROGENASE (NADP(+))"/>
    <property type="match status" value="1"/>
</dbReference>
<evidence type="ECO:0000256" key="3">
    <source>
        <dbReference type="ARBA" id="ARBA00023277"/>
    </source>
</evidence>
<dbReference type="SUPFAM" id="SSF51735">
    <property type="entry name" value="NAD(P)-binding Rossmann-fold domains"/>
    <property type="match status" value="1"/>
</dbReference>
<dbReference type="GO" id="GO:0030554">
    <property type="term" value="F:adenyl nucleotide binding"/>
    <property type="evidence" value="ECO:0007669"/>
    <property type="project" value="UniProtKB-ARBA"/>
</dbReference>
<dbReference type="EMBL" id="CP049074">
    <property type="protein sequence ID" value="QKR00562.1"/>
    <property type="molecule type" value="Genomic_DNA"/>
</dbReference>
<keyword evidence="1" id="KW-0521">NADP</keyword>
<dbReference type="GO" id="GO:0016491">
    <property type="term" value="F:oxidoreductase activity"/>
    <property type="evidence" value="ECO:0007669"/>
    <property type="project" value="UniProtKB-KW"/>
</dbReference>
<dbReference type="GeneID" id="55642155"/>
<reference evidence="6 7" key="1">
    <citation type="submission" date="2020-02" db="EMBL/GenBank/DDBJ databases">
        <title>Comparative genome analysis reveals the metabolism and evolution of the thermophilic archaeal genus Metallosphaera.</title>
        <authorList>
            <person name="Jiang C."/>
        </authorList>
    </citation>
    <scope>NUCLEOTIDE SEQUENCE [LARGE SCALE GENOMIC DNA]</scope>
    <source>
        <strain evidence="6 7">Ric-A</strain>
    </source>
</reference>
<dbReference type="Gene3D" id="3.40.50.720">
    <property type="entry name" value="NAD(P)-binding Rossmann-like Domain"/>
    <property type="match status" value="1"/>
</dbReference>
<dbReference type="InterPro" id="IPR013149">
    <property type="entry name" value="ADH-like_C"/>
</dbReference>
<organism evidence="6 7">
    <name type="scientific">Metallosphaera tengchongensis</name>
    <dbReference type="NCBI Taxonomy" id="1532350"/>
    <lineage>
        <taxon>Archaea</taxon>
        <taxon>Thermoproteota</taxon>
        <taxon>Thermoprotei</taxon>
        <taxon>Sulfolobales</taxon>
        <taxon>Sulfolobaceae</taxon>
        <taxon>Metallosphaera</taxon>
    </lineage>
</organism>
<evidence type="ECO:0000313" key="7">
    <source>
        <dbReference type="Proteomes" id="UP000509301"/>
    </source>
</evidence>
<evidence type="ECO:0000256" key="2">
    <source>
        <dbReference type="ARBA" id="ARBA00023002"/>
    </source>
</evidence>
<dbReference type="Pfam" id="PF00107">
    <property type="entry name" value="ADH_zinc_N"/>
    <property type="match status" value="1"/>
</dbReference>
<evidence type="ECO:0000313" key="6">
    <source>
        <dbReference type="EMBL" id="QKR00562.1"/>
    </source>
</evidence>
<name>A0A6N0NV13_9CREN</name>
<dbReference type="PANTHER" id="PTHR43401">
    <property type="entry name" value="L-THREONINE 3-DEHYDROGENASE"/>
    <property type="match status" value="1"/>
</dbReference>
<keyword evidence="7" id="KW-1185">Reference proteome</keyword>
<dbReference type="KEGG" id="mten:GWK48_09385"/>
<dbReference type="Gene3D" id="3.90.180.10">
    <property type="entry name" value="Medium-chain alcohol dehydrogenases, catalytic domain"/>
    <property type="match status" value="1"/>
</dbReference>
<keyword evidence="3" id="KW-0119">Carbohydrate metabolism</keyword>
<dbReference type="InterPro" id="IPR036291">
    <property type="entry name" value="NAD(P)-bd_dom_sf"/>
</dbReference>
<dbReference type="Proteomes" id="UP000509301">
    <property type="component" value="Chromosome"/>
</dbReference>
<dbReference type="GO" id="GO:0043168">
    <property type="term" value="F:anion binding"/>
    <property type="evidence" value="ECO:0007669"/>
    <property type="project" value="UniProtKB-ARBA"/>
</dbReference>
<gene>
    <name evidence="6" type="ORF">GWK48_09385</name>
</gene>
<dbReference type="Pfam" id="PF08240">
    <property type="entry name" value="ADH_N"/>
    <property type="match status" value="1"/>
</dbReference>